<protein>
    <submittedName>
        <fullName evidence="1">Uncharacterized protein</fullName>
    </submittedName>
</protein>
<gene>
    <name evidence="1" type="ORF">GOBAR_AA36952</name>
</gene>
<evidence type="ECO:0000313" key="1">
    <source>
        <dbReference type="EMBL" id="PPR83760.1"/>
    </source>
</evidence>
<dbReference type="Proteomes" id="UP000239757">
    <property type="component" value="Unassembled WGS sequence"/>
</dbReference>
<dbReference type="OrthoDB" id="677168at2759"/>
<name>A0A2P5VY45_GOSBA</name>
<dbReference type="AlphaFoldDB" id="A0A2P5VY45"/>
<evidence type="ECO:0000313" key="2">
    <source>
        <dbReference type="Proteomes" id="UP000239757"/>
    </source>
</evidence>
<dbReference type="EMBL" id="KZ670187">
    <property type="protein sequence ID" value="PPR83760.1"/>
    <property type="molecule type" value="Genomic_DNA"/>
</dbReference>
<sequence length="173" mass="19044">MGGGAFKDEDKAMVTSVLGTKVLDKGSSSVSDENLLTTICSDENLQNKLSDEDNYALGLDRVNDTEMFFLASMYFLFPPGEGGPGKLRSVLESLELLQPIRSSFSTKSALLRAKQVRVAIPMVNEKIDENTLVSNSMTVERLLGDPKIFGQDLNNATWHGHSNYREKLAVRPT</sequence>
<proteinExistence type="predicted"/>
<reference evidence="1 2" key="1">
    <citation type="submission" date="2015-01" db="EMBL/GenBank/DDBJ databases">
        <title>Genome of allotetraploid Gossypium barbadense reveals genomic plasticity and fiber elongation in cotton evolution.</title>
        <authorList>
            <person name="Chen X."/>
            <person name="Liu X."/>
            <person name="Zhao B."/>
            <person name="Zheng H."/>
            <person name="Hu Y."/>
            <person name="Lu G."/>
            <person name="Yang C."/>
            <person name="Chen J."/>
            <person name="Shan C."/>
            <person name="Zhang L."/>
            <person name="Zhou Y."/>
            <person name="Wang L."/>
            <person name="Guo W."/>
            <person name="Bai Y."/>
            <person name="Ruan J."/>
            <person name="Shangguan X."/>
            <person name="Mao Y."/>
            <person name="Jiang J."/>
            <person name="Zhu Y."/>
            <person name="Lei J."/>
            <person name="Kang H."/>
            <person name="Chen S."/>
            <person name="He X."/>
            <person name="Wang R."/>
            <person name="Wang Y."/>
            <person name="Chen J."/>
            <person name="Wang L."/>
            <person name="Yu S."/>
            <person name="Wang B."/>
            <person name="Wei J."/>
            <person name="Song S."/>
            <person name="Lu X."/>
            <person name="Gao Z."/>
            <person name="Gu W."/>
            <person name="Deng X."/>
            <person name="Ma D."/>
            <person name="Wang S."/>
            <person name="Liang W."/>
            <person name="Fang L."/>
            <person name="Cai C."/>
            <person name="Zhu X."/>
            <person name="Zhou B."/>
            <person name="Zhang Y."/>
            <person name="Chen Z."/>
            <person name="Xu S."/>
            <person name="Zhu R."/>
            <person name="Wang S."/>
            <person name="Zhang T."/>
            <person name="Zhao G."/>
        </authorList>
    </citation>
    <scope>NUCLEOTIDE SEQUENCE [LARGE SCALE GENOMIC DNA]</scope>
    <source>
        <strain evidence="2">cv. Xinhai21</strain>
        <tissue evidence="1">Leaf</tissue>
    </source>
</reference>
<organism evidence="1 2">
    <name type="scientific">Gossypium barbadense</name>
    <name type="common">Sea Island cotton</name>
    <name type="synonym">Hibiscus barbadensis</name>
    <dbReference type="NCBI Taxonomy" id="3634"/>
    <lineage>
        <taxon>Eukaryota</taxon>
        <taxon>Viridiplantae</taxon>
        <taxon>Streptophyta</taxon>
        <taxon>Embryophyta</taxon>
        <taxon>Tracheophyta</taxon>
        <taxon>Spermatophyta</taxon>
        <taxon>Magnoliopsida</taxon>
        <taxon>eudicotyledons</taxon>
        <taxon>Gunneridae</taxon>
        <taxon>Pentapetalae</taxon>
        <taxon>rosids</taxon>
        <taxon>malvids</taxon>
        <taxon>Malvales</taxon>
        <taxon>Malvaceae</taxon>
        <taxon>Malvoideae</taxon>
        <taxon>Gossypium</taxon>
    </lineage>
</organism>
<accession>A0A2P5VY45</accession>